<dbReference type="Proteomes" id="UP000324800">
    <property type="component" value="Unassembled WGS sequence"/>
</dbReference>
<gene>
    <name evidence="8" type="ORF">EZS28_028565</name>
</gene>
<name>A0A5J4UZN4_9EUKA</name>
<evidence type="ECO:0000256" key="4">
    <source>
        <dbReference type="ARBA" id="ARBA00022737"/>
    </source>
</evidence>
<feature type="domain" description="DM10" evidence="7">
    <location>
        <begin position="1"/>
        <end position="76"/>
    </location>
</feature>
<dbReference type="PROSITE" id="PS51336">
    <property type="entry name" value="DM10"/>
    <property type="match status" value="1"/>
</dbReference>
<sequence>MSTQNFAVSQKYSKLDNRGISQENKIRRHLIPRPDEVNSFYRWDDLNLGMDVEIYEVTYHIVDCDEFTKNFSNRVEIQLNRNEEFPYDPFLVNQEKIKPHPRTTTTQVLELKDCIFAPSGSTGSMLAPFDCSSPLLLFADARDTYSAENAHSQTCLLKGRRWNS</sequence>
<evidence type="ECO:0000256" key="2">
    <source>
        <dbReference type="ARBA" id="ARBA00004245"/>
    </source>
</evidence>
<evidence type="ECO:0000256" key="1">
    <source>
        <dbReference type="ARBA" id="ARBA00004138"/>
    </source>
</evidence>
<evidence type="ECO:0000313" key="8">
    <source>
        <dbReference type="EMBL" id="KAA6375908.1"/>
    </source>
</evidence>
<evidence type="ECO:0000313" key="9">
    <source>
        <dbReference type="Proteomes" id="UP000324800"/>
    </source>
</evidence>
<dbReference type="Gene3D" id="2.30.29.170">
    <property type="match status" value="1"/>
</dbReference>
<accession>A0A5J4UZN4</accession>
<comment type="subcellular location">
    <subcellularLocation>
        <location evidence="1">Cell projection</location>
        <location evidence="1">Cilium</location>
    </subcellularLocation>
    <subcellularLocation>
        <location evidence="2">Cytoplasm</location>
        <location evidence="2">Cytoskeleton</location>
    </subcellularLocation>
</comment>
<comment type="caution">
    <text evidence="8">The sequence shown here is derived from an EMBL/GenBank/DDBJ whole genome shotgun (WGS) entry which is preliminary data.</text>
</comment>
<dbReference type="GO" id="GO:0005929">
    <property type="term" value="C:cilium"/>
    <property type="evidence" value="ECO:0007669"/>
    <property type="project" value="UniProtKB-SubCell"/>
</dbReference>
<dbReference type="PANTHER" id="PTHR12086">
    <property type="entry name" value="EF-HAND DOMAIN C-TERMINAL CONTAINING PROTEIN"/>
    <property type="match status" value="1"/>
</dbReference>
<dbReference type="GO" id="GO:0005856">
    <property type="term" value="C:cytoskeleton"/>
    <property type="evidence" value="ECO:0007669"/>
    <property type="project" value="UniProtKB-SubCell"/>
</dbReference>
<organism evidence="8 9">
    <name type="scientific">Streblomastix strix</name>
    <dbReference type="NCBI Taxonomy" id="222440"/>
    <lineage>
        <taxon>Eukaryota</taxon>
        <taxon>Metamonada</taxon>
        <taxon>Preaxostyla</taxon>
        <taxon>Oxymonadida</taxon>
        <taxon>Streblomastigidae</taxon>
        <taxon>Streblomastix</taxon>
    </lineage>
</organism>
<keyword evidence="5" id="KW-0206">Cytoskeleton</keyword>
<evidence type="ECO:0000259" key="7">
    <source>
        <dbReference type="PROSITE" id="PS51336"/>
    </source>
</evidence>
<dbReference type="InterPro" id="IPR040193">
    <property type="entry name" value="EFHC1/EFHC2/EFHB"/>
</dbReference>
<dbReference type="SMART" id="SM00676">
    <property type="entry name" value="DM10"/>
    <property type="match status" value="1"/>
</dbReference>
<dbReference type="AlphaFoldDB" id="A0A5J4UZN4"/>
<dbReference type="EMBL" id="SNRW01010902">
    <property type="protein sequence ID" value="KAA6375908.1"/>
    <property type="molecule type" value="Genomic_DNA"/>
</dbReference>
<proteinExistence type="predicted"/>
<evidence type="ECO:0000256" key="6">
    <source>
        <dbReference type="ARBA" id="ARBA00023273"/>
    </source>
</evidence>
<keyword evidence="4" id="KW-0677">Repeat</keyword>
<evidence type="ECO:0000256" key="5">
    <source>
        <dbReference type="ARBA" id="ARBA00023212"/>
    </source>
</evidence>
<keyword evidence="3" id="KW-0963">Cytoplasm</keyword>
<reference evidence="8 9" key="1">
    <citation type="submission" date="2019-03" db="EMBL/GenBank/DDBJ databases">
        <title>Single cell metagenomics reveals metabolic interactions within the superorganism composed of flagellate Streblomastix strix and complex community of Bacteroidetes bacteria on its surface.</title>
        <authorList>
            <person name="Treitli S.C."/>
            <person name="Kolisko M."/>
            <person name="Husnik F."/>
            <person name="Keeling P."/>
            <person name="Hampl V."/>
        </authorList>
    </citation>
    <scope>NUCLEOTIDE SEQUENCE [LARGE SCALE GENOMIC DNA]</scope>
    <source>
        <strain evidence="8">ST1C</strain>
    </source>
</reference>
<keyword evidence="6" id="KW-0966">Cell projection</keyword>
<dbReference type="InterPro" id="IPR006602">
    <property type="entry name" value="DM10_dom"/>
</dbReference>
<dbReference type="Pfam" id="PF06565">
    <property type="entry name" value="DM10_dom"/>
    <property type="match status" value="1"/>
</dbReference>
<dbReference type="OrthoDB" id="10255210at2759"/>
<evidence type="ECO:0000256" key="3">
    <source>
        <dbReference type="ARBA" id="ARBA00022490"/>
    </source>
</evidence>
<protein>
    <recommendedName>
        <fullName evidence="7">DM10 domain-containing protein</fullName>
    </recommendedName>
</protein>